<evidence type="ECO:0008006" key="3">
    <source>
        <dbReference type="Google" id="ProtNLM"/>
    </source>
</evidence>
<gene>
    <name evidence="1" type="ORF">APR41_03215</name>
</gene>
<name>A0A2N0TTW5_9FLAO</name>
<keyword evidence="2" id="KW-1185">Reference proteome</keyword>
<evidence type="ECO:0000313" key="2">
    <source>
        <dbReference type="Proteomes" id="UP000232673"/>
    </source>
</evidence>
<sequence>MSQAFPNNTYQMPIYRKALEIFKLSRAMAVHFTQDKHVVEMGFSACPKDRYAGDLVSESLQLAPGIASVATAKSSGSRLERIRNIKKASKSLKLLCKNLEFSGAKEHEFLNLLKKEIHIFDKMITDWIQQIRKV</sequence>
<dbReference type="Proteomes" id="UP000232673">
    <property type="component" value="Unassembled WGS sequence"/>
</dbReference>
<proteinExistence type="predicted"/>
<dbReference type="AlphaFoldDB" id="A0A2N0TTW5"/>
<evidence type="ECO:0000313" key="1">
    <source>
        <dbReference type="EMBL" id="PKD18174.1"/>
    </source>
</evidence>
<dbReference type="RefSeq" id="WP_079711807.1">
    <property type="nucleotide sequence ID" value="NZ_FUZC01000002.1"/>
</dbReference>
<reference evidence="1 2" key="1">
    <citation type="submission" date="2015-10" db="EMBL/GenBank/DDBJ databases">
        <title>Draft genome sequence of Salegentibacter salinarum KCTC 12975.</title>
        <authorList>
            <person name="Lin W."/>
            <person name="Zheng Q."/>
        </authorList>
    </citation>
    <scope>NUCLEOTIDE SEQUENCE [LARGE SCALE GENOMIC DNA]</scope>
    <source>
        <strain evidence="1 2">KCTC 12975</strain>
    </source>
</reference>
<organism evidence="1 2">
    <name type="scientific">Salegentibacter salinarum</name>
    <dbReference type="NCBI Taxonomy" id="447422"/>
    <lineage>
        <taxon>Bacteria</taxon>
        <taxon>Pseudomonadati</taxon>
        <taxon>Bacteroidota</taxon>
        <taxon>Flavobacteriia</taxon>
        <taxon>Flavobacteriales</taxon>
        <taxon>Flavobacteriaceae</taxon>
        <taxon>Salegentibacter</taxon>
    </lineage>
</organism>
<protein>
    <recommendedName>
        <fullName evidence="3">Four helix bundle protein</fullName>
    </recommendedName>
</protein>
<accession>A0A2N0TTW5</accession>
<dbReference type="OrthoDB" id="1443689at2"/>
<comment type="caution">
    <text evidence="1">The sequence shown here is derived from an EMBL/GenBank/DDBJ whole genome shotgun (WGS) entry which is preliminary data.</text>
</comment>
<dbReference type="EMBL" id="LKTS01000023">
    <property type="protein sequence ID" value="PKD18174.1"/>
    <property type="molecule type" value="Genomic_DNA"/>
</dbReference>
<dbReference type="STRING" id="447422.SAMN05660903_00655"/>